<dbReference type="Pfam" id="PF13747">
    <property type="entry name" value="DUF4164"/>
    <property type="match status" value="1"/>
</dbReference>
<evidence type="ECO:0000313" key="2">
    <source>
        <dbReference type="EMBL" id="KAA5803951.1"/>
    </source>
</evidence>
<keyword evidence="3" id="KW-1185">Reference proteome</keyword>
<accession>A0A5M6ZP09</accession>
<dbReference type="EMBL" id="VWOJ01000002">
    <property type="protein sequence ID" value="KAA5803951.1"/>
    <property type="molecule type" value="Genomic_DNA"/>
</dbReference>
<evidence type="ECO:0000256" key="1">
    <source>
        <dbReference type="SAM" id="MobiDB-lite"/>
    </source>
</evidence>
<feature type="compositionally biased region" description="Low complexity" evidence="1">
    <location>
        <begin position="40"/>
        <end position="49"/>
    </location>
</feature>
<dbReference type="AlphaFoldDB" id="A0A5M6ZP09"/>
<protein>
    <submittedName>
        <fullName evidence="2">DUF4164 family protein</fullName>
    </submittedName>
</protein>
<sequence length="112" mass="11343">MSEAAPPDDADPLAEAGARLERAVSAVAARMDGLSRRAGDAGAESAAARSADEDRARLAAALDEARGREHELAGAARDASAALVQAEQALQALLDAKPAPEDPAVDDAEDEA</sequence>
<comment type="caution">
    <text evidence="2">The sequence shown here is derived from an EMBL/GenBank/DDBJ whole genome shotgun (WGS) entry which is preliminary data.</text>
</comment>
<dbReference type="Proteomes" id="UP000325122">
    <property type="component" value="Unassembled WGS sequence"/>
</dbReference>
<proteinExistence type="predicted"/>
<name>A0A5M6ZP09_9PROT</name>
<evidence type="ECO:0000313" key="3">
    <source>
        <dbReference type="Proteomes" id="UP000325122"/>
    </source>
</evidence>
<feature type="region of interest" description="Disordered" evidence="1">
    <location>
        <begin position="34"/>
        <end position="54"/>
    </location>
</feature>
<gene>
    <name evidence="2" type="ORF">F1654_09170</name>
</gene>
<dbReference type="InterPro" id="IPR025310">
    <property type="entry name" value="DUF4164"/>
</dbReference>
<reference evidence="2 3" key="1">
    <citation type="submission" date="2019-09" db="EMBL/GenBank/DDBJ databases">
        <authorList>
            <person name="Kevbrin V."/>
            <person name="Grouzdev D.S."/>
        </authorList>
    </citation>
    <scope>NUCLEOTIDE SEQUENCE [LARGE SCALE GENOMIC DNA]</scope>
    <source>
        <strain evidence="2 3">G-192</strain>
    </source>
</reference>
<organism evidence="2 3">
    <name type="scientific">Alkalicaulis satelles</name>
    <dbReference type="NCBI Taxonomy" id="2609175"/>
    <lineage>
        <taxon>Bacteria</taxon>
        <taxon>Pseudomonadati</taxon>
        <taxon>Pseudomonadota</taxon>
        <taxon>Alphaproteobacteria</taxon>
        <taxon>Maricaulales</taxon>
        <taxon>Maricaulaceae</taxon>
        <taxon>Alkalicaulis</taxon>
    </lineage>
</organism>
<dbReference type="RefSeq" id="WP_150023218.1">
    <property type="nucleotide sequence ID" value="NZ_VWOJ01000002.1"/>
</dbReference>